<dbReference type="InterPro" id="IPR014729">
    <property type="entry name" value="Rossmann-like_a/b/a_fold"/>
</dbReference>
<evidence type="ECO:0000313" key="4">
    <source>
        <dbReference type="Proteomes" id="UP000005019"/>
    </source>
</evidence>
<keyword evidence="1" id="KW-1133">Transmembrane helix</keyword>
<protein>
    <submittedName>
        <fullName evidence="3">Transmembrane protein</fullName>
    </submittedName>
</protein>
<dbReference type="Pfam" id="PF02698">
    <property type="entry name" value="DUF218"/>
    <property type="match status" value="1"/>
</dbReference>
<sequence>MLASMLFVLKKAISTLVLPPAGLLLLAAAGLALVRRHRRAGMTMIACGLLPLFALCLPAVSGWLEQSTYCCRNTAPPTDVGAIVVLGAGTYDNLIDYDGETVNGWALERVRAGARLAKQTGLPVLVSGGVVWRGRPEGELMRQAMAEFGVTVRWVESASRDTADNARMSAALLKAAGISRVALVTHAMHMRRSMAEFRLAGLEPVAAPTVIRRPPDMAFTDFIPSARALQQSGWALHEWLGWLAQTLRPASP</sequence>
<feature type="transmembrane region" description="Helical" evidence="1">
    <location>
        <begin position="41"/>
        <end position="64"/>
    </location>
</feature>
<dbReference type="InterPro" id="IPR051599">
    <property type="entry name" value="Cell_Envelope_Assoc"/>
</dbReference>
<dbReference type="PANTHER" id="PTHR30336">
    <property type="entry name" value="INNER MEMBRANE PROTEIN, PROBABLE PERMEASE"/>
    <property type="match status" value="1"/>
</dbReference>
<dbReference type="AlphaFoldDB" id="F5RCJ2"/>
<dbReference type="Gene3D" id="3.40.50.620">
    <property type="entry name" value="HUPs"/>
    <property type="match status" value="1"/>
</dbReference>
<name>F5RCJ2_METUF</name>
<keyword evidence="1 3" id="KW-0812">Transmembrane</keyword>
<evidence type="ECO:0000259" key="2">
    <source>
        <dbReference type="Pfam" id="PF02698"/>
    </source>
</evidence>
<dbReference type="OrthoDB" id="9809813at2"/>
<dbReference type="eggNOG" id="COG1434">
    <property type="taxonomic scope" value="Bacteria"/>
</dbReference>
<proteinExistence type="predicted"/>
<feature type="transmembrane region" description="Helical" evidence="1">
    <location>
        <begin position="12"/>
        <end position="34"/>
    </location>
</feature>
<dbReference type="GO" id="GO:0000270">
    <property type="term" value="P:peptidoglycan metabolic process"/>
    <property type="evidence" value="ECO:0007669"/>
    <property type="project" value="TreeGrafter"/>
</dbReference>
<dbReference type="Proteomes" id="UP000005019">
    <property type="component" value="Unassembled WGS sequence"/>
</dbReference>
<dbReference type="CDD" id="cd06259">
    <property type="entry name" value="YdcF-like"/>
    <property type="match status" value="1"/>
</dbReference>
<dbReference type="GO" id="GO:0043164">
    <property type="term" value="P:Gram-negative-bacterium-type cell wall biogenesis"/>
    <property type="evidence" value="ECO:0007669"/>
    <property type="project" value="TreeGrafter"/>
</dbReference>
<reference evidence="3 4" key="1">
    <citation type="journal article" date="2011" name="J. Bacteriol.">
        <title>Genome sequence of Methyloversatilis universalis FAM5T, a methylotrophic representative of the order Rhodocyclales.</title>
        <authorList>
            <person name="Kittichotirat W."/>
            <person name="Good N.M."/>
            <person name="Hall R."/>
            <person name="Bringel F."/>
            <person name="Lajus A."/>
            <person name="Medigue C."/>
            <person name="Smalley N.E."/>
            <person name="Beck D."/>
            <person name="Bumgarner R."/>
            <person name="Vuilleumier S."/>
            <person name="Kalyuzhnaya M.G."/>
        </authorList>
    </citation>
    <scope>NUCLEOTIDE SEQUENCE [LARGE SCALE GENOMIC DNA]</scope>
    <source>
        <strain evidence="4">ATCC BAA-1314 / JCM 13912 / FAM5</strain>
    </source>
</reference>
<keyword evidence="1" id="KW-0472">Membrane</keyword>
<comment type="caution">
    <text evidence="3">The sequence shown here is derived from an EMBL/GenBank/DDBJ whole genome shotgun (WGS) entry which is preliminary data.</text>
</comment>
<dbReference type="EMBL" id="AFHG01000048">
    <property type="protein sequence ID" value="EGK71772.1"/>
    <property type="molecule type" value="Genomic_DNA"/>
</dbReference>
<dbReference type="STRING" id="1000565.METUNv1_01996"/>
<dbReference type="GO" id="GO:0005886">
    <property type="term" value="C:plasma membrane"/>
    <property type="evidence" value="ECO:0007669"/>
    <property type="project" value="TreeGrafter"/>
</dbReference>
<gene>
    <name evidence="3" type="ORF">METUNv1_01996</name>
</gene>
<accession>F5RCJ2</accession>
<dbReference type="InterPro" id="IPR003848">
    <property type="entry name" value="DUF218"/>
</dbReference>
<keyword evidence="4" id="KW-1185">Reference proteome</keyword>
<evidence type="ECO:0000313" key="3">
    <source>
        <dbReference type="EMBL" id="EGK71772.1"/>
    </source>
</evidence>
<feature type="domain" description="DUF218" evidence="2">
    <location>
        <begin position="82"/>
        <end position="241"/>
    </location>
</feature>
<evidence type="ECO:0000256" key="1">
    <source>
        <dbReference type="SAM" id="Phobius"/>
    </source>
</evidence>
<dbReference type="PANTHER" id="PTHR30336:SF4">
    <property type="entry name" value="ENVELOPE BIOGENESIS FACTOR ELYC"/>
    <property type="match status" value="1"/>
</dbReference>
<organism evidence="3 4">
    <name type="scientific">Methyloversatilis universalis (strain ATCC BAA-1314 / DSM 25237 / JCM 13912 / CCUG 52030 / FAM5)</name>
    <dbReference type="NCBI Taxonomy" id="1000565"/>
    <lineage>
        <taxon>Bacteria</taxon>
        <taxon>Pseudomonadati</taxon>
        <taxon>Pseudomonadota</taxon>
        <taxon>Betaproteobacteria</taxon>
        <taxon>Nitrosomonadales</taxon>
        <taxon>Sterolibacteriaceae</taxon>
        <taxon>Methyloversatilis</taxon>
    </lineage>
</organism>